<accession>A0A6J6S748</accession>
<feature type="region of interest" description="Disordered" evidence="1">
    <location>
        <begin position="27"/>
        <end position="70"/>
    </location>
</feature>
<gene>
    <name evidence="2" type="ORF">UFOPK2579_02560</name>
</gene>
<reference evidence="2" key="1">
    <citation type="submission" date="2020-05" db="EMBL/GenBank/DDBJ databases">
        <authorList>
            <person name="Chiriac C."/>
            <person name="Salcher M."/>
            <person name="Ghai R."/>
            <person name="Kavagutti S V."/>
        </authorList>
    </citation>
    <scope>NUCLEOTIDE SEQUENCE</scope>
</reference>
<organism evidence="2">
    <name type="scientific">freshwater metagenome</name>
    <dbReference type="NCBI Taxonomy" id="449393"/>
    <lineage>
        <taxon>unclassified sequences</taxon>
        <taxon>metagenomes</taxon>
        <taxon>ecological metagenomes</taxon>
    </lineage>
</organism>
<dbReference type="AlphaFoldDB" id="A0A6J6S748"/>
<feature type="compositionally biased region" description="Polar residues" evidence="1">
    <location>
        <begin position="28"/>
        <end position="46"/>
    </location>
</feature>
<evidence type="ECO:0000256" key="1">
    <source>
        <dbReference type="SAM" id="MobiDB-lite"/>
    </source>
</evidence>
<proteinExistence type="predicted"/>
<dbReference type="EMBL" id="CAEZXR010000393">
    <property type="protein sequence ID" value="CAB4730734.1"/>
    <property type="molecule type" value="Genomic_DNA"/>
</dbReference>
<protein>
    <submittedName>
        <fullName evidence="2">Unannotated protein</fullName>
    </submittedName>
</protein>
<evidence type="ECO:0000313" key="2">
    <source>
        <dbReference type="EMBL" id="CAB4730734.1"/>
    </source>
</evidence>
<name>A0A6J6S748_9ZZZZ</name>
<sequence length="70" mass="7210">MPKPTLSSPERPPVQFAIPVTIAMATTRPVQARQSRGANDSATTASPAAGHQAATGPSLGDQRTEQKAVT</sequence>